<evidence type="ECO:0000313" key="2">
    <source>
        <dbReference type="EMBL" id="KAI3404367.1"/>
    </source>
</evidence>
<gene>
    <name evidence="2" type="ORF">KGF56_002888</name>
</gene>
<name>A0AAI9SWR0_9ASCO</name>
<accession>A0AAI9SWR0</accession>
<evidence type="ECO:0000313" key="3">
    <source>
        <dbReference type="Proteomes" id="UP001202479"/>
    </source>
</evidence>
<evidence type="ECO:0000256" key="1">
    <source>
        <dbReference type="SAM" id="MobiDB-lite"/>
    </source>
</evidence>
<dbReference type="Gene3D" id="6.10.280.100">
    <property type="match status" value="1"/>
</dbReference>
<protein>
    <submittedName>
        <fullName evidence="2">Uncharacterized protein</fullName>
    </submittedName>
</protein>
<dbReference type="EMBL" id="JAHUZD010000104">
    <property type="protein sequence ID" value="KAI3404367.1"/>
    <property type="molecule type" value="Genomic_DNA"/>
</dbReference>
<dbReference type="GeneID" id="73380505"/>
<organism evidence="2 3">
    <name type="scientific">Candida oxycetoniae</name>
    <dbReference type="NCBI Taxonomy" id="497107"/>
    <lineage>
        <taxon>Eukaryota</taxon>
        <taxon>Fungi</taxon>
        <taxon>Dikarya</taxon>
        <taxon>Ascomycota</taxon>
        <taxon>Saccharomycotina</taxon>
        <taxon>Pichiomycetes</taxon>
        <taxon>Debaryomycetaceae</taxon>
        <taxon>Candida/Lodderomyces clade</taxon>
        <taxon>Candida</taxon>
    </lineage>
</organism>
<dbReference type="InterPro" id="IPR007250">
    <property type="entry name" value="HSP9_HSP12"/>
</dbReference>
<dbReference type="AlphaFoldDB" id="A0AAI9SWR0"/>
<proteinExistence type="predicted"/>
<dbReference type="Proteomes" id="UP001202479">
    <property type="component" value="Unassembled WGS sequence"/>
</dbReference>
<dbReference type="PIRSF" id="PIRSF002590">
    <property type="entry name" value="HSP9/HSP12_fun"/>
    <property type="match status" value="1"/>
</dbReference>
<feature type="region of interest" description="Disordered" evidence="1">
    <location>
        <begin position="1"/>
        <end position="66"/>
    </location>
</feature>
<comment type="caution">
    <text evidence="2">The sequence shown here is derived from an EMBL/GenBank/DDBJ whole genome shotgun (WGS) entry which is preliminary data.</text>
</comment>
<dbReference type="RefSeq" id="XP_049180112.1">
    <property type="nucleotide sequence ID" value="XM_049324164.1"/>
</dbReference>
<reference evidence="2" key="1">
    <citation type="journal article" date="2022" name="DNA Res.">
        <title>Genome analysis of five recently described species of the CUG-Ser clade uncovers Candida theae as a new hybrid lineage with pathogenic potential in the Candida parapsilosis species complex.</title>
        <authorList>
            <person name="Mixao V."/>
            <person name="Del Olmo V."/>
            <person name="Hegedusova E."/>
            <person name="Saus E."/>
            <person name="Pryszcz L."/>
            <person name="Cillingova A."/>
            <person name="Nosek J."/>
            <person name="Gabaldon T."/>
        </authorList>
    </citation>
    <scope>NUCLEOTIDE SEQUENCE</scope>
    <source>
        <strain evidence="2">CBS 10844</strain>
    </source>
</reference>
<feature type="compositionally biased region" description="Basic and acidic residues" evidence="1">
    <location>
        <begin position="1"/>
        <end position="33"/>
    </location>
</feature>
<dbReference type="Pfam" id="PF04119">
    <property type="entry name" value="HSP9_HSP12"/>
    <property type="match status" value="1"/>
</dbReference>
<keyword evidence="3" id="KW-1185">Reference proteome</keyword>
<sequence length="66" mass="7025">MSDLGRKDIGDKIESAIKPDSEKSTGEHLKDTVTGKADNLAGKGQSDNDKSWTQKASDAVFGSDNK</sequence>